<dbReference type="Pfam" id="PF04488">
    <property type="entry name" value="Gly_transf_sug"/>
    <property type="match status" value="1"/>
</dbReference>
<dbReference type="InterPro" id="IPR007577">
    <property type="entry name" value="GlycoTrfase_DXD_sugar-bd_CS"/>
</dbReference>
<sequence length="461" mass="50618">MRNTTKSSATESPTVHTHHHHETAANTLYRIIIILVAVILVMSAIISNNWSFSSSNYLNDVHPKTDSDPPSQLQQEAVEAMIVHMDILKQDIHKMLGALMEQVGALTVISQQGPNRLRGSFDAATRLLDDENDSSSTMVATHNPSFESKKNALHLPTQTDHSENIPSTNDHGTPTFDSNIISEALAKSQEPQPRILHVVWGRPLPTDKGYNGKDRVLDNSSFTGCCDGLVELALRSYVKSLPNDFDIYLWSMGGWDSSGFLKSVGLNGMNIVLKDFDPNVELADDLNLVKVYGQLTSVVTRSDFVRYTIMRNYGGSYIDLDGILVRGLPYDGVPRLNLSPTVAVDGHLTCAGGGYFRLPGTCILSNGIFVGFPVNHTIFRTILGEISVTERTCGGTNFFCYGPNWISQTLLHHGISNIAEIGIRVEPILRNNGDYKSIDSVLVVLSELCNRFNMTAPDAAV</sequence>
<dbReference type="EMBL" id="JABMIG020000160">
    <property type="protein sequence ID" value="KAL3788192.1"/>
    <property type="molecule type" value="Genomic_DNA"/>
</dbReference>
<gene>
    <name evidence="3" type="ORF">HJC23_004659</name>
</gene>
<dbReference type="Gene3D" id="3.90.550.20">
    <property type="match status" value="1"/>
</dbReference>
<keyword evidence="2" id="KW-1133">Transmembrane helix</keyword>
<evidence type="ECO:0000313" key="4">
    <source>
        <dbReference type="Proteomes" id="UP001516023"/>
    </source>
</evidence>
<name>A0ABD3PKB5_9STRA</name>
<proteinExistence type="predicted"/>
<protein>
    <submittedName>
        <fullName evidence="3">Uncharacterized protein</fullName>
    </submittedName>
</protein>
<dbReference type="Proteomes" id="UP001516023">
    <property type="component" value="Unassembled WGS sequence"/>
</dbReference>
<feature type="transmembrane region" description="Helical" evidence="2">
    <location>
        <begin position="28"/>
        <end position="46"/>
    </location>
</feature>
<dbReference type="InterPro" id="IPR029044">
    <property type="entry name" value="Nucleotide-diphossugar_trans"/>
</dbReference>
<organism evidence="3 4">
    <name type="scientific">Cyclotella cryptica</name>
    <dbReference type="NCBI Taxonomy" id="29204"/>
    <lineage>
        <taxon>Eukaryota</taxon>
        <taxon>Sar</taxon>
        <taxon>Stramenopiles</taxon>
        <taxon>Ochrophyta</taxon>
        <taxon>Bacillariophyta</taxon>
        <taxon>Coscinodiscophyceae</taxon>
        <taxon>Thalassiosirophycidae</taxon>
        <taxon>Stephanodiscales</taxon>
        <taxon>Stephanodiscaceae</taxon>
        <taxon>Cyclotella</taxon>
    </lineage>
</organism>
<reference evidence="3 4" key="1">
    <citation type="journal article" date="2020" name="G3 (Bethesda)">
        <title>Improved Reference Genome for Cyclotella cryptica CCMP332, a Model for Cell Wall Morphogenesis, Salinity Adaptation, and Lipid Production in Diatoms (Bacillariophyta).</title>
        <authorList>
            <person name="Roberts W.R."/>
            <person name="Downey K.M."/>
            <person name="Ruck E.C."/>
            <person name="Traller J.C."/>
            <person name="Alverson A.J."/>
        </authorList>
    </citation>
    <scope>NUCLEOTIDE SEQUENCE [LARGE SCALE GENOMIC DNA]</scope>
    <source>
        <strain evidence="3 4">CCMP332</strain>
    </source>
</reference>
<evidence type="ECO:0000313" key="3">
    <source>
        <dbReference type="EMBL" id="KAL3788192.1"/>
    </source>
</evidence>
<accession>A0ABD3PKB5</accession>
<evidence type="ECO:0000256" key="1">
    <source>
        <dbReference type="SAM" id="MobiDB-lite"/>
    </source>
</evidence>
<comment type="caution">
    <text evidence="3">The sequence shown here is derived from an EMBL/GenBank/DDBJ whole genome shotgun (WGS) entry which is preliminary data.</text>
</comment>
<dbReference type="SUPFAM" id="SSF53448">
    <property type="entry name" value="Nucleotide-diphospho-sugar transferases"/>
    <property type="match status" value="1"/>
</dbReference>
<keyword evidence="2" id="KW-0812">Transmembrane</keyword>
<dbReference type="AlphaFoldDB" id="A0ABD3PKB5"/>
<keyword evidence="2" id="KW-0472">Membrane</keyword>
<feature type="region of interest" description="Disordered" evidence="1">
    <location>
        <begin position="1"/>
        <end position="20"/>
    </location>
</feature>
<evidence type="ECO:0000256" key="2">
    <source>
        <dbReference type="SAM" id="Phobius"/>
    </source>
</evidence>
<keyword evidence="4" id="KW-1185">Reference proteome</keyword>